<keyword evidence="3" id="KW-1185">Reference proteome</keyword>
<reference evidence="2" key="1">
    <citation type="submission" date="2016-10" db="EMBL/GenBank/DDBJ databases">
        <authorList>
            <person name="Benchimol M."/>
            <person name="Almeida L.G."/>
            <person name="Vasconcelos A.T."/>
            <person name="Perreira-Neves A."/>
            <person name="Rosa I.A."/>
            <person name="Tasca T."/>
            <person name="Bogo M.R."/>
            <person name="de Souza W."/>
        </authorList>
    </citation>
    <scope>NUCLEOTIDE SEQUENCE [LARGE SCALE GENOMIC DNA]</scope>
    <source>
        <strain evidence="2">K</strain>
    </source>
</reference>
<sequence>MLSFLLIGASLGLEVCVPTCDSEYQKKMTLAEITEKYAGKDINLLTIDFYDDANLDELKVRVTGPLTLLAHKGKLSGTLVSKSSPRVTISQTGEAASIKDLSVEMVSQLDNPISQPITLTHPIKKLSIDFGDLNKKDEYIPCYVAPEELEGLDFKSKSLGFSYKNPKKEKYEIELLKTLSNGPLDQEFYLFSYKQGASDGPNVGLIVGVVVAVVVVIVVVVVVVILVLRKKKNKDSGSNK</sequence>
<name>A0A1J4J6B4_9EUKA</name>
<dbReference type="RefSeq" id="XP_068347903.1">
    <property type="nucleotide sequence ID" value="XM_068495745.1"/>
</dbReference>
<evidence type="ECO:0000313" key="3">
    <source>
        <dbReference type="Proteomes" id="UP000179807"/>
    </source>
</evidence>
<organism evidence="2 3">
    <name type="scientific">Tritrichomonas foetus</name>
    <dbReference type="NCBI Taxonomy" id="1144522"/>
    <lineage>
        <taxon>Eukaryota</taxon>
        <taxon>Metamonada</taxon>
        <taxon>Parabasalia</taxon>
        <taxon>Tritrichomonadida</taxon>
        <taxon>Tritrichomonadidae</taxon>
        <taxon>Tritrichomonas</taxon>
    </lineage>
</organism>
<gene>
    <name evidence="2" type="ORF">TRFO_10945</name>
</gene>
<dbReference type="VEuPathDB" id="TrichDB:TRFO_10945"/>
<evidence type="ECO:0000256" key="1">
    <source>
        <dbReference type="SAM" id="Phobius"/>
    </source>
</evidence>
<keyword evidence="1" id="KW-1133">Transmembrane helix</keyword>
<keyword evidence="1" id="KW-0472">Membrane</keyword>
<feature type="transmembrane region" description="Helical" evidence="1">
    <location>
        <begin position="203"/>
        <end position="228"/>
    </location>
</feature>
<proteinExistence type="predicted"/>
<dbReference type="AlphaFoldDB" id="A0A1J4J6B4"/>
<protein>
    <submittedName>
        <fullName evidence="2">Uncharacterized protein</fullName>
    </submittedName>
</protein>
<dbReference type="Proteomes" id="UP000179807">
    <property type="component" value="Unassembled WGS sequence"/>
</dbReference>
<keyword evidence="1" id="KW-0812">Transmembrane</keyword>
<dbReference type="EMBL" id="MLAK01001293">
    <property type="protein sequence ID" value="OHS94766.1"/>
    <property type="molecule type" value="Genomic_DNA"/>
</dbReference>
<comment type="caution">
    <text evidence="2">The sequence shown here is derived from an EMBL/GenBank/DDBJ whole genome shotgun (WGS) entry which is preliminary data.</text>
</comment>
<accession>A0A1J4J6B4</accession>
<evidence type="ECO:0000313" key="2">
    <source>
        <dbReference type="EMBL" id="OHS94766.1"/>
    </source>
</evidence>
<dbReference type="GeneID" id="94830449"/>